<dbReference type="InterPro" id="IPR015802">
    <property type="entry name" value="Cu_amine_oxidase_N3"/>
</dbReference>
<comment type="subunit">
    <text evidence="5">Homodimer.</text>
</comment>
<evidence type="ECO:0000256" key="14">
    <source>
        <dbReference type="SAM" id="MobiDB-lite"/>
    </source>
</evidence>
<dbReference type="InterPro" id="IPR000269">
    <property type="entry name" value="Cu_amine_oxidase"/>
</dbReference>
<evidence type="ECO:0000256" key="12">
    <source>
        <dbReference type="PIRSR" id="PIRSR600269-51"/>
    </source>
</evidence>
<dbReference type="Proteomes" id="UP000887574">
    <property type="component" value="Unplaced"/>
</dbReference>
<dbReference type="GO" id="GO:0008131">
    <property type="term" value="F:primary methylamine oxidase activity"/>
    <property type="evidence" value="ECO:0007669"/>
    <property type="project" value="InterPro"/>
</dbReference>
<dbReference type="Pfam" id="PF02728">
    <property type="entry name" value="Cu_amine_oxidN3"/>
    <property type="match status" value="1"/>
</dbReference>
<evidence type="ECO:0000256" key="10">
    <source>
        <dbReference type="ARBA" id="ARBA00023211"/>
    </source>
</evidence>
<comment type="PTM">
    <text evidence="12 13">Topaquinone (TPQ) is generated by copper-dependent autoxidation of a specific tyrosyl residue.</text>
</comment>
<evidence type="ECO:0000256" key="7">
    <source>
        <dbReference type="ARBA" id="ARBA00022772"/>
    </source>
</evidence>
<evidence type="ECO:0000256" key="3">
    <source>
        <dbReference type="ARBA" id="ARBA00001947"/>
    </source>
</evidence>
<feature type="compositionally biased region" description="Pro residues" evidence="14">
    <location>
        <begin position="619"/>
        <end position="635"/>
    </location>
</feature>
<comment type="cofactor">
    <cofactor evidence="3">
        <name>Zn(2+)</name>
        <dbReference type="ChEBI" id="CHEBI:29105"/>
    </cofactor>
</comment>
<evidence type="ECO:0000259" key="16">
    <source>
        <dbReference type="Pfam" id="PF02727"/>
    </source>
</evidence>
<sequence length="644" mass="73221">MLLIYIIFVGKTFKIAKMSVHPLRPLDSSEVQAAVTLLKTLPNFTPKTRIIWIMLKEPAKDLVYRWDDNQGFALPPREATAILQDNGINRASTITLNLTDNKVVEFVQAPPGAQAAFSMDEEVEVEELLKQSPLFKEALQKHYGISDTSLIMADIWSVGYYGSEEERTTRMARPICFLRSDPTDNGYARPLEGFRPVVDVNKMEVIRIEEYGKWPLPPNPANYAYDKGPSYTLNGNHIAWQKWDFVIGFNAREALTIHDLRYNDNGKKRPICLVPYGDPRPTQRRKNAFDVGEYGIGACANSLHLGCDCLGYINYLDANLADSRGRSLTIKNAICIHEEDTGVLWKHTDRRMPERAEVRRSRRLVVSSISTVENYEYSFFWYFYQDGNIEFEIKLSGILSVGCVHDGDHLPWGTMVAPLVYAPNHQHFFSFRIDFAVDGIQNTIQQLDVVPDPEDEEHNPFHNAFRSVATELQTERQAMANVNSQTNRCWRVINPAMKNALQKPVGYRFLPGGNSLPLGSPKAWWRKRGAFVDHHVWVTPFKDKERYAAGDFPNQCVGGDGLVKWTAHDRPIANTDVVFWYNFALTHIPRIEEYPIMSTEKIGFSMVPDGFFNQNPAVDVPPPTKQRPPTPPPPPSMKNLCVCI</sequence>
<keyword evidence="8 13" id="KW-0560">Oxidoreductase</keyword>
<evidence type="ECO:0000259" key="17">
    <source>
        <dbReference type="Pfam" id="PF02728"/>
    </source>
</evidence>
<comment type="similarity">
    <text evidence="4 13">Belongs to the copper/topaquinone oxidase family.</text>
</comment>
<dbReference type="Pfam" id="PF01179">
    <property type="entry name" value="Cu_amine_oxid"/>
    <property type="match status" value="1"/>
</dbReference>
<keyword evidence="6 13" id="KW-0479">Metal-binding</keyword>
<evidence type="ECO:0000313" key="18">
    <source>
        <dbReference type="Proteomes" id="UP000887574"/>
    </source>
</evidence>
<dbReference type="Gene3D" id="3.10.450.40">
    <property type="match status" value="2"/>
</dbReference>
<evidence type="ECO:0000256" key="5">
    <source>
        <dbReference type="ARBA" id="ARBA00011738"/>
    </source>
</evidence>
<dbReference type="PANTHER" id="PTHR10638">
    <property type="entry name" value="COPPER AMINE OXIDASE"/>
    <property type="match status" value="1"/>
</dbReference>
<evidence type="ECO:0000256" key="8">
    <source>
        <dbReference type="ARBA" id="ARBA00023002"/>
    </source>
</evidence>
<dbReference type="WBParaSite" id="jg20780">
    <property type="protein sequence ID" value="jg20780"/>
    <property type="gene ID" value="jg20780"/>
</dbReference>
<dbReference type="EC" id="1.4.3.-" evidence="13"/>
<keyword evidence="10" id="KW-0464">Manganese</keyword>
<dbReference type="Gene3D" id="2.70.98.20">
    <property type="entry name" value="Copper amine oxidase, catalytic domain"/>
    <property type="match status" value="1"/>
</dbReference>
<dbReference type="SUPFAM" id="SSF54416">
    <property type="entry name" value="Amine oxidase N-terminal region"/>
    <property type="match status" value="2"/>
</dbReference>
<feature type="domain" description="Copper amine oxidase N3-terminal" evidence="17">
    <location>
        <begin position="118"/>
        <end position="212"/>
    </location>
</feature>
<dbReference type="GO" id="GO:0005507">
    <property type="term" value="F:copper ion binding"/>
    <property type="evidence" value="ECO:0007669"/>
    <property type="project" value="InterPro"/>
</dbReference>
<evidence type="ECO:0000256" key="2">
    <source>
        <dbReference type="ARBA" id="ARBA00001936"/>
    </source>
</evidence>
<keyword evidence="9 13" id="KW-0186">Copper</keyword>
<organism evidence="18 19">
    <name type="scientific">Ditylenchus dipsaci</name>
    <dbReference type="NCBI Taxonomy" id="166011"/>
    <lineage>
        <taxon>Eukaryota</taxon>
        <taxon>Metazoa</taxon>
        <taxon>Ecdysozoa</taxon>
        <taxon>Nematoda</taxon>
        <taxon>Chromadorea</taxon>
        <taxon>Rhabditida</taxon>
        <taxon>Tylenchina</taxon>
        <taxon>Tylenchomorpha</taxon>
        <taxon>Sphaerularioidea</taxon>
        <taxon>Anguinidae</taxon>
        <taxon>Anguininae</taxon>
        <taxon>Ditylenchus</taxon>
    </lineage>
</organism>
<reference evidence="19" key="1">
    <citation type="submission" date="2022-11" db="UniProtKB">
        <authorList>
            <consortium name="WormBaseParasite"/>
        </authorList>
    </citation>
    <scope>IDENTIFICATION</scope>
</reference>
<keyword evidence="18" id="KW-1185">Reference proteome</keyword>
<evidence type="ECO:0000256" key="6">
    <source>
        <dbReference type="ARBA" id="ARBA00022723"/>
    </source>
</evidence>
<dbReference type="Pfam" id="PF02727">
    <property type="entry name" value="Cu_amine_oxidN2"/>
    <property type="match status" value="1"/>
</dbReference>
<evidence type="ECO:0000256" key="4">
    <source>
        <dbReference type="ARBA" id="ARBA00007983"/>
    </source>
</evidence>
<protein>
    <recommendedName>
        <fullName evidence="13">Amine oxidase</fullName>
        <ecNumber evidence="13">1.4.3.-</ecNumber>
    </recommendedName>
</protein>
<proteinExistence type="inferred from homology"/>
<comment type="cofactor">
    <cofactor evidence="13">
        <name>Cu cation</name>
        <dbReference type="ChEBI" id="CHEBI:23378"/>
    </cofactor>
    <text evidence="13">Contains 1 topaquinone per subunit.</text>
</comment>
<dbReference type="PANTHER" id="PTHR10638:SF86">
    <property type="entry name" value="COPPER AMINE OXIDASE 1-RELATED"/>
    <property type="match status" value="1"/>
</dbReference>
<dbReference type="NCBIfam" id="NF008559">
    <property type="entry name" value="PRK11504.1"/>
    <property type="match status" value="1"/>
</dbReference>
<feature type="active site" description="Proton acceptor" evidence="11">
    <location>
        <position position="290"/>
    </location>
</feature>
<dbReference type="InterPro" id="IPR016182">
    <property type="entry name" value="Cu_amine_oxidase_N-reg"/>
</dbReference>
<evidence type="ECO:0000256" key="1">
    <source>
        <dbReference type="ARBA" id="ARBA00001935"/>
    </source>
</evidence>
<keyword evidence="7 11" id="KW-0801">TPQ</keyword>
<dbReference type="AlphaFoldDB" id="A0A915DLB1"/>
<evidence type="ECO:0000313" key="19">
    <source>
        <dbReference type="WBParaSite" id="jg20780"/>
    </source>
</evidence>
<feature type="modified residue" description="2',4',5'-topaquinone" evidence="12">
    <location>
        <position position="375"/>
    </location>
</feature>
<accession>A0A915DLB1</accession>
<evidence type="ECO:0000256" key="11">
    <source>
        <dbReference type="PIRSR" id="PIRSR600269-50"/>
    </source>
</evidence>
<comment type="cofactor">
    <cofactor evidence="1">
        <name>Cu cation</name>
        <dbReference type="ChEBI" id="CHEBI:23378"/>
    </cofactor>
</comment>
<dbReference type="GO" id="GO:0009308">
    <property type="term" value="P:amine metabolic process"/>
    <property type="evidence" value="ECO:0007669"/>
    <property type="project" value="UniProtKB-UniRule"/>
</dbReference>
<evidence type="ECO:0000256" key="13">
    <source>
        <dbReference type="RuleBase" id="RU000672"/>
    </source>
</evidence>
<dbReference type="InterPro" id="IPR015800">
    <property type="entry name" value="Cu_amine_oxidase_N2"/>
</dbReference>
<name>A0A915DLB1_9BILA</name>
<dbReference type="SUPFAM" id="SSF49998">
    <property type="entry name" value="Amine oxidase catalytic domain"/>
    <property type="match status" value="1"/>
</dbReference>
<comment type="cofactor">
    <cofactor evidence="2">
        <name>Mn(2+)</name>
        <dbReference type="ChEBI" id="CHEBI:29035"/>
    </cofactor>
</comment>
<evidence type="ECO:0000256" key="9">
    <source>
        <dbReference type="ARBA" id="ARBA00023008"/>
    </source>
</evidence>
<feature type="domain" description="Copper amine oxidase N2-terminal" evidence="16">
    <location>
        <begin position="21"/>
        <end position="87"/>
    </location>
</feature>
<feature type="active site" description="Schiff-base intermediate with substrate; via topaquinone" evidence="11">
    <location>
        <position position="375"/>
    </location>
</feature>
<dbReference type="GO" id="GO:0048038">
    <property type="term" value="F:quinone binding"/>
    <property type="evidence" value="ECO:0007669"/>
    <property type="project" value="InterPro"/>
</dbReference>
<dbReference type="InterPro" id="IPR015798">
    <property type="entry name" value="Cu_amine_oxidase_C"/>
</dbReference>
<dbReference type="InterPro" id="IPR036460">
    <property type="entry name" value="Cu_amine_oxidase_C_sf"/>
</dbReference>
<feature type="region of interest" description="Disordered" evidence="14">
    <location>
        <begin position="615"/>
        <end position="635"/>
    </location>
</feature>
<evidence type="ECO:0000259" key="15">
    <source>
        <dbReference type="Pfam" id="PF01179"/>
    </source>
</evidence>
<dbReference type="PROSITE" id="PS01164">
    <property type="entry name" value="COPPER_AMINE_OXID_1"/>
    <property type="match status" value="1"/>
</dbReference>
<feature type="domain" description="Copper amine oxidase catalytic" evidence="15">
    <location>
        <begin position="226"/>
        <end position="617"/>
    </location>
</feature>
<dbReference type="InterPro" id="IPR049948">
    <property type="entry name" value="Cu_Am_ox_TPQ-bd"/>
</dbReference>